<accession>A0ABN2C0M8</accession>
<keyword evidence="6 10" id="KW-0067">ATP-binding</keyword>
<dbReference type="PANTHER" id="PTHR43790">
    <property type="entry name" value="CARBOHYDRATE TRANSPORT ATP-BINDING PROTEIN MG119-RELATED"/>
    <property type="match status" value="1"/>
</dbReference>
<dbReference type="SUPFAM" id="SSF52540">
    <property type="entry name" value="P-loop containing nucleoside triphosphate hydrolases"/>
    <property type="match status" value="2"/>
</dbReference>
<keyword evidence="11" id="KW-1185">Reference proteome</keyword>
<evidence type="ECO:0000256" key="7">
    <source>
        <dbReference type="ARBA" id="ARBA00022967"/>
    </source>
</evidence>
<evidence type="ECO:0000259" key="9">
    <source>
        <dbReference type="PROSITE" id="PS50893"/>
    </source>
</evidence>
<organism evidence="10 11">
    <name type="scientific">Kribbella sancticallisti</name>
    <dbReference type="NCBI Taxonomy" id="460087"/>
    <lineage>
        <taxon>Bacteria</taxon>
        <taxon>Bacillati</taxon>
        <taxon>Actinomycetota</taxon>
        <taxon>Actinomycetes</taxon>
        <taxon>Propionibacteriales</taxon>
        <taxon>Kribbellaceae</taxon>
        <taxon>Kribbella</taxon>
    </lineage>
</organism>
<dbReference type="RefSeq" id="WP_344208403.1">
    <property type="nucleotide sequence ID" value="NZ_BAAAOS010000001.1"/>
</dbReference>
<proteinExistence type="predicted"/>
<dbReference type="SMART" id="SM00382">
    <property type="entry name" value="AAA"/>
    <property type="match status" value="2"/>
</dbReference>
<dbReference type="InterPro" id="IPR050107">
    <property type="entry name" value="ABC_carbohydrate_import_ATPase"/>
</dbReference>
<reference evidence="10 11" key="1">
    <citation type="journal article" date="2019" name="Int. J. Syst. Evol. Microbiol.">
        <title>The Global Catalogue of Microorganisms (GCM) 10K type strain sequencing project: providing services to taxonomists for standard genome sequencing and annotation.</title>
        <authorList>
            <consortium name="The Broad Institute Genomics Platform"/>
            <consortium name="The Broad Institute Genome Sequencing Center for Infectious Disease"/>
            <person name="Wu L."/>
            <person name="Ma J."/>
        </authorList>
    </citation>
    <scope>NUCLEOTIDE SEQUENCE [LARGE SCALE GENOMIC DNA]</scope>
    <source>
        <strain evidence="10 11">JCM 14969</strain>
    </source>
</reference>
<keyword evidence="1" id="KW-0813">Transport</keyword>
<gene>
    <name evidence="10" type="ORF">GCM10009789_00490</name>
</gene>
<dbReference type="GO" id="GO:0005524">
    <property type="term" value="F:ATP binding"/>
    <property type="evidence" value="ECO:0007669"/>
    <property type="project" value="UniProtKB-KW"/>
</dbReference>
<evidence type="ECO:0000256" key="3">
    <source>
        <dbReference type="ARBA" id="ARBA00022597"/>
    </source>
</evidence>
<dbReference type="InterPro" id="IPR027417">
    <property type="entry name" value="P-loop_NTPase"/>
</dbReference>
<evidence type="ECO:0000256" key="4">
    <source>
        <dbReference type="ARBA" id="ARBA00022737"/>
    </source>
</evidence>
<evidence type="ECO:0000256" key="8">
    <source>
        <dbReference type="ARBA" id="ARBA00023136"/>
    </source>
</evidence>
<dbReference type="Pfam" id="PF00005">
    <property type="entry name" value="ABC_tran"/>
    <property type="match status" value="2"/>
</dbReference>
<dbReference type="InterPro" id="IPR003439">
    <property type="entry name" value="ABC_transporter-like_ATP-bd"/>
</dbReference>
<keyword evidence="2" id="KW-1003">Cell membrane</keyword>
<dbReference type="InterPro" id="IPR003593">
    <property type="entry name" value="AAA+_ATPase"/>
</dbReference>
<dbReference type="Gene3D" id="3.40.50.300">
    <property type="entry name" value="P-loop containing nucleotide triphosphate hydrolases"/>
    <property type="match status" value="2"/>
</dbReference>
<dbReference type="InterPro" id="IPR017871">
    <property type="entry name" value="ABC_transporter-like_CS"/>
</dbReference>
<dbReference type="PROSITE" id="PS00211">
    <property type="entry name" value="ABC_TRANSPORTER_1"/>
    <property type="match status" value="1"/>
</dbReference>
<evidence type="ECO:0000256" key="1">
    <source>
        <dbReference type="ARBA" id="ARBA00022448"/>
    </source>
</evidence>
<dbReference type="PROSITE" id="PS50893">
    <property type="entry name" value="ABC_TRANSPORTER_2"/>
    <property type="match status" value="2"/>
</dbReference>
<keyword evidence="7" id="KW-1278">Translocase</keyword>
<keyword evidence="3" id="KW-0762">Sugar transport</keyword>
<name>A0ABN2C0M8_9ACTN</name>
<dbReference type="Proteomes" id="UP001500393">
    <property type="component" value="Unassembled WGS sequence"/>
</dbReference>
<keyword evidence="8" id="KW-0472">Membrane</keyword>
<evidence type="ECO:0000256" key="5">
    <source>
        <dbReference type="ARBA" id="ARBA00022741"/>
    </source>
</evidence>
<evidence type="ECO:0000256" key="6">
    <source>
        <dbReference type="ARBA" id="ARBA00022840"/>
    </source>
</evidence>
<feature type="domain" description="ABC transporter" evidence="9">
    <location>
        <begin position="6"/>
        <end position="239"/>
    </location>
</feature>
<protein>
    <submittedName>
        <fullName evidence="10">Sugar ABC transporter ATP-binding protein</fullName>
    </submittedName>
</protein>
<keyword evidence="4" id="KW-0677">Repeat</keyword>
<dbReference type="CDD" id="cd03216">
    <property type="entry name" value="ABC_Carb_Monos_I"/>
    <property type="match status" value="1"/>
</dbReference>
<sequence length="515" mass="54627">MTEPLLELTDVTKTFPNGTRALRGVSLRVAPGSVHGLVGANGAGKSTLIKVIAGVHPPTTGSLTWQGARRSWRDPGAARRAGLATIHQHIPLVETLSVLENVFLDRGGFRRTPVGRREEFADLVERLGYPVEADVLVGDLSIGARQMVAILQALAAGAELVVMDEPTASLSEGERRLVFDAVRRLSGQGTAFLYISHFLDEILDLTGQVTVLRDGRVVLDRGTAELDEETLVRSVSGRELRAVESVPAVVPDRTAPVVLEVAGLSSPGRLTDVSFEVRAGEVVGLAGLLGSGRSEILAAVFGDDQAATGTIRVGDRPVHAGHRRSAFRRDRGPRDAVDAGIAYVPEDRVRQGLHVGEPVWKNISLPYLAASARGGVVPREDDERAQALRAVGDLGIVAAGIDSTPAELSGGNAQKVAFAKWLYGDAKVWLLDEPTAGVDVGAKADLLGLVRRLAAEGKAVVVVTSEFEELLAVCTRVLVVRRGRLVAERAAARMSEEELMMLAQGLTAGTVRDAG</sequence>
<dbReference type="CDD" id="cd03215">
    <property type="entry name" value="ABC_Carb_Monos_II"/>
    <property type="match status" value="1"/>
</dbReference>
<evidence type="ECO:0000313" key="11">
    <source>
        <dbReference type="Proteomes" id="UP001500393"/>
    </source>
</evidence>
<evidence type="ECO:0000313" key="10">
    <source>
        <dbReference type="EMBL" id="GAA1550607.1"/>
    </source>
</evidence>
<feature type="domain" description="ABC transporter" evidence="9">
    <location>
        <begin position="252"/>
        <end position="507"/>
    </location>
</feature>
<evidence type="ECO:0000256" key="2">
    <source>
        <dbReference type="ARBA" id="ARBA00022475"/>
    </source>
</evidence>
<dbReference type="PANTHER" id="PTHR43790:SF3">
    <property type="entry name" value="D-ALLOSE IMPORT ATP-BINDING PROTEIN ALSA-RELATED"/>
    <property type="match status" value="1"/>
</dbReference>
<comment type="caution">
    <text evidence="10">The sequence shown here is derived from an EMBL/GenBank/DDBJ whole genome shotgun (WGS) entry which is preliminary data.</text>
</comment>
<keyword evidence="5" id="KW-0547">Nucleotide-binding</keyword>
<dbReference type="EMBL" id="BAAAOS010000001">
    <property type="protein sequence ID" value="GAA1550607.1"/>
    <property type="molecule type" value="Genomic_DNA"/>
</dbReference>